<feature type="region of interest" description="Disordered" evidence="6">
    <location>
        <begin position="330"/>
        <end position="405"/>
    </location>
</feature>
<evidence type="ECO:0000256" key="3">
    <source>
        <dbReference type="ARBA" id="ARBA00023082"/>
    </source>
</evidence>
<feature type="compositionally biased region" description="Low complexity" evidence="6">
    <location>
        <begin position="330"/>
        <end position="365"/>
    </location>
</feature>
<sequence>MRDAEIVDAMLAGEPHGLAEAYRYYADRLHDYCLRLLDDYEAAADAVHDTFIIAGERVGRLRNPDALRPWLYAIARSQCHRVLRRRSRFAASLEEIPEMTDESQETPERGLHREEVRTLVRAAMAGLNPREREVIDLTLRHELSGTELAGVLGVPAKQANAVAATARAQLERALGTLLVARTRGKDCPELRTLLADWDGEFTPLWRKRINRHLKSCRRCEEQRGALLTPASLLNALPLVAAPPELYEQLMSSTSDTGLAGHNSEFAEKAGTYDRDGFPVQAGLGGGGSYSTIAMFVTVGGLLLMLIGGLLLLPGLWRSYVAPLDPIAAPSVSSAGEPAPSPAGASESSTVAGASAAETSAPSTPARENTPGSPPGGQVAAPEEPPSPTSEEPLDDGVSGSVSESATVEAPVSVLGATAEDVSQGCGGPWTMSVSAQTSMGATSVVVNWESASASGQQPMSTGAEPGVWSATVGGLPFGESVRWWVSASGPGGTDTGTQQKLSQLPCVY</sequence>
<accession>A0ABP7EWT9</accession>
<feature type="transmembrane region" description="Helical" evidence="7">
    <location>
        <begin position="292"/>
        <end position="312"/>
    </location>
</feature>
<dbReference type="InterPro" id="IPR013325">
    <property type="entry name" value="RNA_pol_sigma_r2"/>
</dbReference>
<keyword evidence="7" id="KW-0812">Transmembrane</keyword>
<evidence type="ECO:0000313" key="9">
    <source>
        <dbReference type="EMBL" id="GAA3726368.1"/>
    </source>
</evidence>
<dbReference type="SUPFAM" id="SSF88946">
    <property type="entry name" value="Sigma2 domain of RNA polymerase sigma factors"/>
    <property type="match status" value="1"/>
</dbReference>
<dbReference type="Pfam" id="PF04542">
    <property type="entry name" value="Sigma70_r2"/>
    <property type="match status" value="1"/>
</dbReference>
<keyword evidence="7" id="KW-0472">Membrane</keyword>
<name>A0ABP7EWT9_9ACTN</name>
<gene>
    <name evidence="9" type="ORF">GCM10022402_03850</name>
</gene>
<protein>
    <recommendedName>
        <fullName evidence="8">RNA polymerase sigma-70 region 2 domain-containing protein</fullName>
    </recommendedName>
</protein>
<dbReference type="Gene3D" id="1.10.10.10">
    <property type="entry name" value="Winged helix-like DNA-binding domain superfamily/Winged helix DNA-binding domain"/>
    <property type="match status" value="1"/>
</dbReference>
<dbReference type="InterPro" id="IPR013324">
    <property type="entry name" value="RNA_pol_sigma_r3/r4-like"/>
</dbReference>
<evidence type="ECO:0000256" key="5">
    <source>
        <dbReference type="ARBA" id="ARBA00023163"/>
    </source>
</evidence>
<dbReference type="InterPro" id="IPR014284">
    <property type="entry name" value="RNA_pol_sigma-70_dom"/>
</dbReference>
<proteinExistence type="inferred from homology"/>
<dbReference type="PANTHER" id="PTHR43133">
    <property type="entry name" value="RNA POLYMERASE ECF-TYPE SIGMA FACTO"/>
    <property type="match status" value="1"/>
</dbReference>
<reference evidence="10" key="1">
    <citation type="journal article" date="2019" name="Int. J. Syst. Evol. Microbiol.">
        <title>The Global Catalogue of Microorganisms (GCM) 10K type strain sequencing project: providing services to taxonomists for standard genome sequencing and annotation.</title>
        <authorList>
            <consortium name="The Broad Institute Genomics Platform"/>
            <consortium name="The Broad Institute Genome Sequencing Center for Infectious Disease"/>
            <person name="Wu L."/>
            <person name="Ma J."/>
        </authorList>
    </citation>
    <scope>NUCLEOTIDE SEQUENCE [LARGE SCALE GENOMIC DNA]</scope>
    <source>
        <strain evidence="10">JCM 17137</strain>
    </source>
</reference>
<keyword evidence="2" id="KW-0805">Transcription regulation</keyword>
<comment type="caution">
    <text evidence="9">The sequence shown here is derived from an EMBL/GenBank/DDBJ whole genome shotgun (WGS) entry which is preliminary data.</text>
</comment>
<dbReference type="InterPro" id="IPR007627">
    <property type="entry name" value="RNA_pol_sigma70_r2"/>
</dbReference>
<dbReference type="InterPro" id="IPR036388">
    <property type="entry name" value="WH-like_DNA-bd_sf"/>
</dbReference>
<evidence type="ECO:0000256" key="4">
    <source>
        <dbReference type="ARBA" id="ARBA00023125"/>
    </source>
</evidence>
<evidence type="ECO:0000313" key="10">
    <source>
        <dbReference type="Proteomes" id="UP001500908"/>
    </source>
</evidence>
<dbReference type="SUPFAM" id="SSF88659">
    <property type="entry name" value="Sigma3 and sigma4 domains of RNA polymerase sigma factors"/>
    <property type="match status" value="1"/>
</dbReference>
<evidence type="ECO:0000256" key="7">
    <source>
        <dbReference type="SAM" id="Phobius"/>
    </source>
</evidence>
<evidence type="ECO:0000256" key="2">
    <source>
        <dbReference type="ARBA" id="ARBA00023015"/>
    </source>
</evidence>
<evidence type="ECO:0000256" key="1">
    <source>
        <dbReference type="ARBA" id="ARBA00010641"/>
    </source>
</evidence>
<evidence type="ECO:0000259" key="8">
    <source>
        <dbReference type="Pfam" id="PF04542"/>
    </source>
</evidence>
<evidence type="ECO:0000256" key="6">
    <source>
        <dbReference type="SAM" id="MobiDB-lite"/>
    </source>
</evidence>
<organism evidence="9 10">
    <name type="scientific">Salinactinospora qingdaonensis</name>
    <dbReference type="NCBI Taxonomy" id="702744"/>
    <lineage>
        <taxon>Bacteria</taxon>
        <taxon>Bacillati</taxon>
        <taxon>Actinomycetota</taxon>
        <taxon>Actinomycetes</taxon>
        <taxon>Streptosporangiales</taxon>
        <taxon>Nocardiopsidaceae</taxon>
        <taxon>Salinactinospora</taxon>
    </lineage>
</organism>
<keyword evidence="10" id="KW-1185">Reference proteome</keyword>
<keyword evidence="7" id="KW-1133">Transmembrane helix</keyword>
<keyword evidence="3" id="KW-0731">Sigma factor</keyword>
<dbReference type="PANTHER" id="PTHR43133:SF8">
    <property type="entry name" value="RNA POLYMERASE SIGMA FACTOR HI_1459-RELATED"/>
    <property type="match status" value="1"/>
</dbReference>
<dbReference type="Proteomes" id="UP001500908">
    <property type="component" value="Unassembled WGS sequence"/>
</dbReference>
<dbReference type="InterPro" id="IPR039425">
    <property type="entry name" value="RNA_pol_sigma-70-like"/>
</dbReference>
<comment type="similarity">
    <text evidence="1">Belongs to the sigma-70 factor family. ECF subfamily.</text>
</comment>
<dbReference type="RefSeq" id="WP_344966588.1">
    <property type="nucleotide sequence ID" value="NZ_BAABDD010000001.1"/>
</dbReference>
<dbReference type="EMBL" id="BAABDD010000001">
    <property type="protein sequence ID" value="GAA3726368.1"/>
    <property type="molecule type" value="Genomic_DNA"/>
</dbReference>
<keyword evidence="5" id="KW-0804">Transcription</keyword>
<dbReference type="NCBIfam" id="TIGR02937">
    <property type="entry name" value="sigma70-ECF"/>
    <property type="match status" value="1"/>
</dbReference>
<dbReference type="Gene3D" id="1.10.1740.10">
    <property type="match status" value="1"/>
</dbReference>
<feature type="domain" description="RNA polymerase sigma-70 region 2" evidence="8">
    <location>
        <begin position="22"/>
        <end position="88"/>
    </location>
</feature>
<keyword evidence="4" id="KW-0238">DNA-binding</keyword>